<feature type="region of interest" description="Disordered" evidence="1">
    <location>
        <begin position="1"/>
        <end position="62"/>
    </location>
</feature>
<protein>
    <submittedName>
        <fullName evidence="2">Uncharacterized protein</fullName>
    </submittedName>
</protein>
<evidence type="ECO:0000313" key="2">
    <source>
        <dbReference type="EMBL" id="PSN70625.1"/>
    </source>
</evidence>
<name>A0A2T2NYX6_CORCC</name>
<sequence>MTVQSYPNPQQQYPQQPSQQYPWNPWQYPQQHPQQNPQQNPQQHPHHPTQQPAPDSSLPPPLNIGISYNPTMLATLSLYILASDITALEAYFKGPNINAYALNAVVDSIPPDQFSQPAGRFQQLLRICTDIQDIISKPIHGYDNRSVARALRTLYCYRLRYHRYLEKGKAPPYNLSLCLALAFVTSHKYWTDARVKLEWWEEKTGFPKQYLRNEEVKFLMVMEWKLGEGTRDEQGWYYKLLWLWHRYAKLRS</sequence>
<accession>A0A2T2NYX6</accession>
<dbReference type="AlphaFoldDB" id="A0A2T2NYX6"/>
<gene>
    <name evidence="2" type="ORF">BS50DRAFT_584228</name>
</gene>
<proteinExistence type="predicted"/>
<organism evidence="2 3">
    <name type="scientific">Corynespora cassiicola Philippines</name>
    <dbReference type="NCBI Taxonomy" id="1448308"/>
    <lineage>
        <taxon>Eukaryota</taxon>
        <taxon>Fungi</taxon>
        <taxon>Dikarya</taxon>
        <taxon>Ascomycota</taxon>
        <taxon>Pezizomycotina</taxon>
        <taxon>Dothideomycetes</taxon>
        <taxon>Pleosporomycetidae</taxon>
        <taxon>Pleosporales</taxon>
        <taxon>Corynesporascaceae</taxon>
        <taxon>Corynespora</taxon>
    </lineage>
</organism>
<feature type="compositionally biased region" description="Low complexity" evidence="1">
    <location>
        <begin position="1"/>
        <end position="52"/>
    </location>
</feature>
<evidence type="ECO:0000313" key="3">
    <source>
        <dbReference type="Proteomes" id="UP000240883"/>
    </source>
</evidence>
<evidence type="ECO:0000256" key="1">
    <source>
        <dbReference type="SAM" id="MobiDB-lite"/>
    </source>
</evidence>
<reference evidence="2 3" key="1">
    <citation type="journal article" date="2018" name="Front. Microbiol.">
        <title>Genome-Wide Analysis of Corynespora cassiicola Leaf Fall Disease Putative Effectors.</title>
        <authorList>
            <person name="Lopez D."/>
            <person name="Ribeiro S."/>
            <person name="Label P."/>
            <person name="Fumanal B."/>
            <person name="Venisse J.S."/>
            <person name="Kohler A."/>
            <person name="de Oliveira R.R."/>
            <person name="Labutti K."/>
            <person name="Lipzen A."/>
            <person name="Lail K."/>
            <person name="Bauer D."/>
            <person name="Ohm R.A."/>
            <person name="Barry K.W."/>
            <person name="Spatafora J."/>
            <person name="Grigoriev I.V."/>
            <person name="Martin F.M."/>
            <person name="Pujade-Renaud V."/>
        </authorList>
    </citation>
    <scope>NUCLEOTIDE SEQUENCE [LARGE SCALE GENOMIC DNA]</scope>
    <source>
        <strain evidence="2 3">Philippines</strain>
    </source>
</reference>
<dbReference type="EMBL" id="KZ678131">
    <property type="protein sequence ID" value="PSN70625.1"/>
    <property type="molecule type" value="Genomic_DNA"/>
</dbReference>
<dbReference type="Proteomes" id="UP000240883">
    <property type="component" value="Unassembled WGS sequence"/>
</dbReference>
<keyword evidence="3" id="KW-1185">Reference proteome</keyword>